<keyword evidence="4 8" id="KW-0418">Kinase</keyword>
<proteinExistence type="predicted"/>
<keyword evidence="2" id="KW-0808">Transferase</keyword>
<keyword evidence="5" id="KW-0067">ATP-binding</keyword>
<dbReference type="AlphaFoldDB" id="A0AAE0NWB6"/>
<sequence>MSAASREEGPLEVSVKILTKEEAANWHSERRNLYTSGKLFPIKINTEIGAKRADRIFRVINKLGYGTYGTVWLVEDTKPPANAPSRWKAIKIHRRGTADTDLLVLKEFKRADITPEKALTEYQVAIPYEQFPIKGGLDGKTIYTCSVLPLLGPKVDDMGVFDLSNLEQLGNGKDYASRFACRQIAEALQKLHKMGIAHGDFRPSNILYYLPHLDKLSENEILSVYGQPVAVALKDPVPFIEPEYLCFPARCNVKEFKMILDDKNLDMCLVGQQKEAQAGGSQQLLCATVIDLGSAWHHTWAPRHSLIPVNYQAPELIVRRHGYMSVQSDIWALGCSMVRIHTQQPAFPDDWPSVNAERPETNVLAGMEFFLGPIPVPYRNAWKERRRGKNHVFPTNPAHVGFLEYSTLKKWRKRYRKVEEDNKSPLHVAVWKSEVGRDHAEDFLDLLMGIFKWFPDQRMSLENILSHPFLQVSVSQASDAGSGSGPGGDKPGGDDSGK</sequence>
<dbReference type="InterPro" id="IPR000719">
    <property type="entry name" value="Prot_kinase_dom"/>
</dbReference>
<evidence type="ECO:0000256" key="5">
    <source>
        <dbReference type="ARBA" id="ARBA00022840"/>
    </source>
</evidence>
<dbReference type="PROSITE" id="PS50011">
    <property type="entry name" value="PROTEIN_KINASE_DOM"/>
    <property type="match status" value="1"/>
</dbReference>
<dbReference type="Pfam" id="PF00069">
    <property type="entry name" value="Pkinase"/>
    <property type="match status" value="1"/>
</dbReference>
<reference evidence="8" key="1">
    <citation type="journal article" date="2023" name="Mol. Phylogenet. Evol.">
        <title>Genome-scale phylogeny and comparative genomics of the fungal order Sordariales.</title>
        <authorList>
            <person name="Hensen N."/>
            <person name="Bonometti L."/>
            <person name="Westerberg I."/>
            <person name="Brannstrom I.O."/>
            <person name="Guillou S."/>
            <person name="Cros-Aarteil S."/>
            <person name="Calhoun S."/>
            <person name="Haridas S."/>
            <person name="Kuo A."/>
            <person name="Mondo S."/>
            <person name="Pangilinan J."/>
            <person name="Riley R."/>
            <person name="LaButti K."/>
            <person name="Andreopoulos B."/>
            <person name="Lipzen A."/>
            <person name="Chen C."/>
            <person name="Yan M."/>
            <person name="Daum C."/>
            <person name="Ng V."/>
            <person name="Clum A."/>
            <person name="Steindorff A."/>
            <person name="Ohm R.A."/>
            <person name="Martin F."/>
            <person name="Silar P."/>
            <person name="Natvig D.O."/>
            <person name="Lalanne C."/>
            <person name="Gautier V."/>
            <person name="Ament-Velasquez S.L."/>
            <person name="Kruys A."/>
            <person name="Hutchinson M.I."/>
            <person name="Powell A.J."/>
            <person name="Barry K."/>
            <person name="Miller A.N."/>
            <person name="Grigoriev I.V."/>
            <person name="Debuchy R."/>
            <person name="Gladieux P."/>
            <person name="Hiltunen Thoren M."/>
            <person name="Johannesson H."/>
        </authorList>
    </citation>
    <scope>NUCLEOTIDE SEQUENCE</scope>
    <source>
        <strain evidence="8">FGSC 1904</strain>
    </source>
</reference>
<dbReference type="Proteomes" id="UP001281003">
    <property type="component" value="Unassembled WGS sequence"/>
</dbReference>
<dbReference type="SMART" id="SM00220">
    <property type="entry name" value="S_TKc"/>
    <property type="match status" value="1"/>
</dbReference>
<reference evidence="8" key="2">
    <citation type="submission" date="2023-07" db="EMBL/GenBank/DDBJ databases">
        <authorList>
            <consortium name="Lawrence Berkeley National Laboratory"/>
            <person name="Haridas S."/>
            <person name="Hensen N."/>
            <person name="Bonometti L."/>
            <person name="Westerberg I."/>
            <person name="Brannstrom I.O."/>
            <person name="Guillou S."/>
            <person name="Cros-Aarteil S."/>
            <person name="Calhoun S."/>
            <person name="Kuo A."/>
            <person name="Mondo S."/>
            <person name="Pangilinan J."/>
            <person name="Riley R."/>
            <person name="LaButti K."/>
            <person name="Andreopoulos B."/>
            <person name="Lipzen A."/>
            <person name="Chen C."/>
            <person name="Yanf M."/>
            <person name="Daum C."/>
            <person name="Ng V."/>
            <person name="Clum A."/>
            <person name="Steindorff A."/>
            <person name="Ohm R."/>
            <person name="Martin F."/>
            <person name="Silar P."/>
            <person name="Natvig D."/>
            <person name="Lalanne C."/>
            <person name="Gautier V."/>
            <person name="Ament-velasquez S.L."/>
            <person name="Kruys A."/>
            <person name="Hutchinson M.I."/>
            <person name="Powell A.J."/>
            <person name="Barry K."/>
            <person name="Miller A.N."/>
            <person name="Grigoriev I.V."/>
            <person name="Debuchy R."/>
            <person name="Gladieux P."/>
            <person name="Thoren M.H."/>
            <person name="Johannesson H."/>
        </authorList>
    </citation>
    <scope>NUCLEOTIDE SEQUENCE</scope>
    <source>
        <strain evidence="8">FGSC 1904</strain>
    </source>
</reference>
<dbReference type="GO" id="GO:0005524">
    <property type="term" value="F:ATP binding"/>
    <property type="evidence" value="ECO:0007669"/>
    <property type="project" value="UniProtKB-KW"/>
</dbReference>
<dbReference type="Gene3D" id="1.10.510.10">
    <property type="entry name" value="Transferase(Phosphotransferase) domain 1"/>
    <property type="match status" value="1"/>
</dbReference>
<feature type="region of interest" description="Disordered" evidence="6">
    <location>
        <begin position="476"/>
        <end position="498"/>
    </location>
</feature>
<dbReference type="Gene3D" id="3.30.200.20">
    <property type="entry name" value="Phosphorylase Kinase, domain 1"/>
    <property type="match status" value="1"/>
</dbReference>
<evidence type="ECO:0000256" key="4">
    <source>
        <dbReference type="ARBA" id="ARBA00022777"/>
    </source>
</evidence>
<dbReference type="InterPro" id="IPR051175">
    <property type="entry name" value="CLK_kinases"/>
</dbReference>
<evidence type="ECO:0000313" key="9">
    <source>
        <dbReference type="Proteomes" id="UP001281003"/>
    </source>
</evidence>
<evidence type="ECO:0000256" key="3">
    <source>
        <dbReference type="ARBA" id="ARBA00022741"/>
    </source>
</evidence>
<organism evidence="8 9">
    <name type="scientific">Sordaria brevicollis</name>
    <dbReference type="NCBI Taxonomy" id="83679"/>
    <lineage>
        <taxon>Eukaryota</taxon>
        <taxon>Fungi</taxon>
        <taxon>Dikarya</taxon>
        <taxon>Ascomycota</taxon>
        <taxon>Pezizomycotina</taxon>
        <taxon>Sordariomycetes</taxon>
        <taxon>Sordariomycetidae</taxon>
        <taxon>Sordariales</taxon>
        <taxon>Sordariaceae</taxon>
        <taxon>Sordaria</taxon>
    </lineage>
</organism>
<dbReference type="SUPFAM" id="SSF56112">
    <property type="entry name" value="Protein kinase-like (PK-like)"/>
    <property type="match status" value="1"/>
</dbReference>
<dbReference type="InterPro" id="IPR011009">
    <property type="entry name" value="Kinase-like_dom_sf"/>
</dbReference>
<keyword evidence="9" id="KW-1185">Reference proteome</keyword>
<comment type="caution">
    <text evidence="8">The sequence shown here is derived from an EMBL/GenBank/DDBJ whole genome shotgun (WGS) entry which is preliminary data.</text>
</comment>
<keyword evidence="3" id="KW-0547">Nucleotide-binding</keyword>
<dbReference type="EMBL" id="JAUTDP010000015">
    <property type="protein sequence ID" value="KAK3388774.1"/>
    <property type="molecule type" value="Genomic_DNA"/>
</dbReference>
<evidence type="ECO:0000313" key="8">
    <source>
        <dbReference type="EMBL" id="KAK3388774.1"/>
    </source>
</evidence>
<feature type="domain" description="Protein kinase" evidence="7">
    <location>
        <begin position="57"/>
        <end position="470"/>
    </location>
</feature>
<accession>A0AAE0NWB6</accession>
<dbReference type="GO" id="GO:0005634">
    <property type="term" value="C:nucleus"/>
    <property type="evidence" value="ECO:0007669"/>
    <property type="project" value="TreeGrafter"/>
</dbReference>
<dbReference type="PANTHER" id="PTHR45646:SF11">
    <property type="entry name" value="SERINE_THREONINE-PROTEIN KINASE DOA"/>
    <property type="match status" value="1"/>
</dbReference>
<evidence type="ECO:0000256" key="6">
    <source>
        <dbReference type="SAM" id="MobiDB-lite"/>
    </source>
</evidence>
<gene>
    <name evidence="8" type="ORF">B0T20DRAFT_511398</name>
</gene>
<evidence type="ECO:0000256" key="1">
    <source>
        <dbReference type="ARBA" id="ARBA00022527"/>
    </source>
</evidence>
<name>A0AAE0NWB6_SORBR</name>
<keyword evidence="1" id="KW-0723">Serine/threonine-protein kinase</keyword>
<evidence type="ECO:0000256" key="2">
    <source>
        <dbReference type="ARBA" id="ARBA00022679"/>
    </source>
</evidence>
<evidence type="ECO:0000259" key="7">
    <source>
        <dbReference type="PROSITE" id="PS50011"/>
    </source>
</evidence>
<dbReference type="GO" id="GO:0004674">
    <property type="term" value="F:protein serine/threonine kinase activity"/>
    <property type="evidence" value="ECO:0007669"/>
    <property type="project" value="UniProtKB-KW"/>
</dbReference>
<dbReference type="PANTHER" id="PTHR45646">
    <property type="entry name" value="SERINE/THREONINE-PROTEIN KINASE DOA-RELATED"/>
    <property type="match status" value="1"/>
</dbReference>
<protein>
    <submittedName>
        <fullName evidence="8">Kinase-like domain-containing protein</fullName>
    </submittedName>
</protein>